<gene>
    <name evidence="9" type="primary">sppA</name>
    <name evidence="9" type="ORF">MUN53_00630</name>
</gene>
<feature type="domain" description="Peptidase S49" evidence="8">
    <location>
        <begin position="124"/>
        <end position="273"/>
    </location>
</feature>
<protein>
    <submittedName>
        <fullName evidence="9">Signal peptide peptidase SppA</fullName>
    </submittedName>
</protein>
<dbReference type="InterPro" id="IPR047272">
    <property type="entry name" value="S49_SppA_C"/>
</dbReference>
<dbReference type="Proteomes" id="UP001165444">
    <property type="component" value="Unassembled WGS sequence"/>
</dbReference>
<evidence type="ECO:0000256" key="2">
    <source>
        <dbReference type="ARBA" id="ARBA00008683"/>
    </source>
</evidence>
<feature type="domain" description="Peptidase S49" evidence="8">
    <location>
        <begin position="374"/>
        <end position="524"/>
    </location>
</feature>
<dbReference type="Gene3D" id="3.90.226.10">
    <property type="entry name" value="2-enoyl-CoA Hydratase, Chain A, domain 1"/>
    <property type="match status" value="2"/>
</dbReference>
<dbReference type="InterPro" id="IPR029045">
    <property type="entry name" value="ClpP/crotonase-like_dom_sf"/>
</dbReference>
<dbReference type="PANTHER" id="PTHR33209:SF1">
    <property type="entry name" value="PEPTIDASE S49 DOMAIN-CONTAINING PROTEIN"/>
    <property type="match status" value="1"/>
</dbReference>
<keyword evidence="6 7" id="KW-0472">Membrane</keyword>
<keyword evidence="7" id="KW-1133">Transmembrane helix</keyword>
<dbReference type="Pfam" id="PF01343">
    <property type="entry name" value="Peptidase_S49"/>
    <property type="match status" value="2"/>
</dbReference>
<keyword evidence="10" id="KW-1185">Reference proteome</keyword>
<dbReference type="InterPro" id="IPR004634">
    <property type="entry name" value="Pept_S49_pIV"/>
</dbReference>
<dbReference type="CDD" id="cd07018">
    <property type="entry name" value="S49_SppA_67K_type"/>
    <property type="match status" value="1"/>
</dbReference>
<evidence type="ECO:0000256" key="4">
    <source>
        <dbReference type="ARBA" id="ARBA00022801"/>
    </source>
</evidence>
<comment type="subcellular location">
    <subcellularLocation>
        <location evidence="1">Membrane</location>
    </subcellularLocation>
</comment>
<dbReference type="NCBIfam" id="TIGR00705">
    <property type="entry name" value="SppA_67K"/>
    <property type="match status" value="1"/>
</dbReference>
<name>A0ABT0BWI5_9BACT</name>
<dbReference type="CDD" id="cd07023">
    <property type="entry name" value="S49_Sppa_N_C"/>
    <property type="match status" value="1"/>
</dbReference>
<dbReference type="InterPro" id="IPR004635">
    <property type="entry name" value="Pept_S49_SppA"/>
</dbReference>
<reference evidence="9 10" key="1">
    <citation type="submission" date="2022-03" db="EMBL/GenBank/DDBJ databases">
        <title>Parabacteroides sp. nov. isolated from swine feces.</title>
        <authorList>
            <person name="Bak J.E."/>
        </authorList>
    </citation>
    <scope>NUCLEOTIDE SEQUENCE [LARGE SCALE GENOMIC DNA]</scope>
    <source>
        <strain evidence="9 10">AGMB00274</strain>
    </source>
</reference>
<keyword evidence="5" id="KW-0720">Serine protease</keyword>
<dbReference type="RefSeq" id="WP_243322956.1">
    <property type="nucleotide sequence ID" value="NZ_JAKZMM010000001.1"/>
</dbReference>
<dbReference type="NCBIfam" id="TIGR00706">
    <property type="entry name" value="SppA_dom"/>
    <property type="match status" value="1"/>
</dbReference>
<organism evidence="9 10">
    <name type="scientific">Parabacteroides faecalis</name>
    <dbReference type="NCBI Taxonomy" id="2924040"/>
    <lineage>
        <taxon>Bacteria</taxon>
        <taxon>Pseudomonadati</taxon>
        <taxon>Bacteroidota</taxon>
        <taxon>Bacteroidia</taxon>
        <taxon>Bacteroidales</taxon>
        <taxon>Tannerellaceae</taxon>
        <taxon>Parabacteroides</taxon>
    </lineage>
</organism>
<evidence type="ECO:0000313" key="9">
    <source>
        <dbReference type="EMBL" id="MCJ2379140.1"/>
    </source>
</evidence>
<keyword evidence="4" id="KW-0378">Hydrolase</keyword>
<dbReference type="Gene3D" id="6.20.330.10">
    <property type="match status" value="1"/>
</dbReference>
<feature type="transmembrane region" description="Helical" evidence="7">
    <location>
        <begin position="12"/>
        <end position="35"/>
    </location>
</feature>
<dbReference type="InterPro" id="IPR002142">
    <property type="entry name" value="Peptidase_S49"/>
</dbReference>
<comment type="caution">
    <text evidence="9">The sequence shown here is derived from an EMBL/GenBank/DDBJ whole genome shotgun (WGS) entry which is preliminary data.</text>
</comment>
<keyword evidence="3" id="KW-0645">Protease</keyword>
<evidence type="ECO:0000256" key="1">
    <source>
        <dbReference type="ARBA" id="ARBA00004370"/>
    </source>
</evidence>
<dbReference type="EMBL" id="JAKZMM010000001">
    <property type="protein sequence ID" value="MCJ2379140.1"/>
    <property type="molecule type" value="Genomic_DNA"/>
</dbReference>
<evidence type="ECO:0000256" key="3">
    <source>
        <dbReference type="ARBA" id="ARBA00022670"/>
    </source>
</evidence>
<keyword evidence="7" id="KW-0812">Transmembrane</keyword>
<evidence type="ECO:0000259" key="8">
    <source>
        <dbReference type="Pfam" id="PF01343"/>
    </source>
</evidence>
<sequence>MKHFFQTMFASVFGVLIAMGLLILVGISFLIGVAASSSSSTEYKPKDNTVFKLKLEGTISDQVTENPFSGLFSEEVEPMSLTDITKAIRKAKTNDKIKGIYLDASGMSGGFASFEAIRRELEDFKESGKFIVSYADAYTQGTYYLASVADSVFVNPQGTVALVGLASQGIFFKNLAAKVGMEFYIFKVGTYKSAVEPYMTDKFSDANREQLTSFLGSIWGNMTSAICASRNIAPADLDTFLNQGLAFDDAQVMVDYKLVDALAYRKEAEDCVKRMAGQSLDDKMVSADVKKMLAIPEKTQESSNKIAVLYAEGEIREKSNSAMGMDEAVISEDMADELRKLAKDDDVKAVVFRVNSPGGSAYISEQIWKAVIDLKAKKPIVVSMGDYAASGGYYISCAANKIIAERSTLTGSIGVFGVVRNMAGTFKLLDVTTDIVKTNTYADLGDMSRPMREDEKALIQKGIEHTYDLFLTRCSDGRGLPKDSIDHIGQGRVWTGEQALDRGLVDKLGGMDVAIEEAASLAGVTAYTVTTANTKKDFFTEYMEKMMGEAKVSFIRTALGEEDFAVYSNIQRMKSQTGVQARMPYLIQGL</sequence>
<evidence type="ECO:0000256" key="5">
    <source>
        <dbReference type="ARBA" id="ARBA00022825"/>
    </source>
</evidence>
<dbReference type="PIRSF" id="PIRSF001217">
    <property type="entry name" value="Protease_4_SppA"/>
    <property type="match status" value="1"/>
</dbReference>
<dbReference type="InterPro" id="IPR047217">
    <property type="entry name" value="S49_SppA_67K_type_N"/>
</dbReference>
<evidence type="ECO:0000256" key="7">
    <source>
        <dbReference type="SAM" id="Phobius"/>
    </source>
</evidence>
<comment type="similarity">
    <text evidence="2">Belongs to the peptidase S49 family.</text>
</comment>
<evidence type="ECO:0000313" key="10">
    <source>
        <dbReference type="Proteomes" id="UP001165444"/>
    </source>
</evidence>
<dbReference type="PANTHER" id="PTHR33209">
    <property type="entry name" value="PROTEASE 4"/>
    <property type="match status" value="1"/>
</dbReference>
<accession>A0ABT0BWI5</accession>
<evidence type="ECO:0000256" key="6">
    <source>
        <dbReference type="ARBA" id="ARBA00023136"/>
    </source>
</evidence>
<dbReference type="SUPFAM" id="SSF52096">
    <property type="entry name" value="ClpP/crotonase"/>
    <property type="match status" value="2"/>
</dbReference>
<proteinExistence type="inferred from homology"/>